<keyword evidence="3 13" id="KW-0808">Transferase</keyword>
<keyword evidence="7" id="KW-0862">Zinc</keyword>
<reference evidence="19" key="1">
    <citation type="journal article" date="2011" name="Genome Res.">
        <title>Deep small RNA sequencing from the nematode Ascaris reveals conservation, functional diversification, and novel developmental profiles.</title>
        <authorList>
            <person name="Wang J."/>
            <person name="Czech B."/>
            <person name="Crunk A."/>
            <person name="Wallace A."/>
            <person name="Mitreva M."/>
            <person name="Hannon G.J."/>
            <person name="Davis R.E."/>
        </authorList>
    </citation>
    <scope>NUCLEOTIDE SEQUENCE</scope>
</reference>
<feature type="compositionally biased region" description="Basic and acidic residues" evidence="14">
    <location>
        <begin position="516"/>
        <end position="564"/>
    </location>
</feature>
<dbReference type="Gene3D" id="1.10.132.60">
    <property type="entry name" value="DNA polymerase family B, C-terminal domain"/>
    <property type="match status" value="1"/>
</dbReference>
<organism evidence="19">
    <name type="scientific">Ascaris suum</name>
    <name type="common">Pig roundworm</name>
    <name type="synonym">Ascaris lumbricoides</name>
    <dbReference type="NCBI Taxonomy" id="6253"/>
    <lineage>
        <taxon>Eukaryota</taxon>
        <taxon>Metazoa</taxon>
        <taxon>Ecdysozoa</taxon>
        <taxon>Nematoda</taxon>
        <taxon>Chromadorea</taxon>
        <taxon>Rhabditida</taxon>
        <taxon>Spirurina</taxon>
        <taxon>Ascaridomorpha</taxon>
        <taxon>Ascaridoidea</taxon>
        <taxon>Ascarididae</taxon>
        <taxon>Ascaris</taxon>
    </lineage>
</organism>
<evidence type="ECO:0000256" key="6">
    <source>
        <dbReference type="ARBA" id="ARBA00022763"/>
    </source>
</evidence>
<dbReference type="Gene3D" id="3.30.342.10">
    <property type="entry name" value="DNA Polymerase, chain B, domain 1"/>
    <property type="match status" value="1"/>
</dbReference>
<feature type="non-terminal residue" evidence="19">
    <location>
        <position position="1598"/>
    </location>
</feature>
<dbReference type="GO" id="GO:0003677">
    <property type="term" value="F:DNA binding"/>
    <property type="evidence" value="ECO:0007669"/>
    <property type="project" value="UniProtKB-KW"/>
</dbReference>
<dbReference type="PANTHER" id="PTHR45812">
    <property type="entry name" value="DNA POLYMERASE ZETA CATALYTIC SUBUNIT"/>
    <property type="match status" value="1"/>
</dbReference>
<dbReference type="InterPro" id="IPR023211">
    <property type="entry name" value="DNA_pol_palm_dom_sf"/>
</dbReference>
<evidence type="ECO:0000256" key="4">
    <source>
        <dbReference type="ARBA" id="ARBA00022695"/>
    </source>
</evidence>
<dbReference type="InterPro" id="IPR017964">
    <property type="entry name" value="DNA-dir_DNA_pol_B_CS"/>
</dbReference>
<dbReference type="GO" id="GO:0003887">
    <property type="term" value="F:DNA-directed DNA polymerase activity"/>
    <property type="evidence" value="ECO:0007669"/>
    <property type="project" value="UniProtKB-KW"/>
</dbReference>
<dbReference type="GO" id="GO:0051536">
    <property type="term" value="F:iron-sulfur cluster binding"/>
    <property type="evidence" value="ECO:0007669"/>
    <property type="project" value="UniProtKB-KW"/>
</dbReference>
<dbReference type="GO" id="GO:0005634">
    <property type="term" value="C:nucleus"/>
    <property type="evidence" value="ECO:0007669"/>
    <property type="project" value="TreeGrafter"/>
</dbReference>
<evidence type="ECO:0000256" key="9">
    <source>
        <dbReference type="ARBA" id="ARBA00023004"/>
    </source>
</evidence>
<keyword evidence="9" id="KW-0408">Iron</keyword>
<dbReference type="Pfam" id="PF03104">
    <property type="entry name" value="DNA_pol_B_exo1"/>
    <property type="match status" value="1"/>
</dbReference>
<feature type="compositionally biased region" description="Polar residues" evidence="14">
    <location>
        <begin position="443"/>
        <end position="457"/>
    </location>
</feature>
<keyword evidence="6" id="KW-0227">DNA damage</keyword>
<dbReference type="SMART" id="SM00486">
    <property type="entry name" value="POLBc"/>
    <property type="match status" value="1"/>
</dbReference>
<dbReference type="GO" id="GO:0016035">
    <property type="term" value="C:zeta DNA polymerase complex"/>
    <property type="evidence" value="ECO:0007669"/>
    <property type="project" value="InterPro"/>
</dbReference>
<dbReference type="InterPro" id="IPR030559">
    <property type="entry name" value="PolZ_Rev3"/>
</dbReference>
<dbReference type="Gene3D" id="1.10.287.690">
    <property type="entry name" value="Helix hairpin bin"/>
    <property type="match status" value="1"/>
</dbReference>
<dbReference type="Gene3D" id="3.30.420.10">
    <property type="entry name" value="Ribonuclease H-like superfamily/Ribonuclease H"/>
    <property type="match status" value="1"/>
</dbReference>
<dbReference type="InterPro" id="IPR056447">
    <property type="entry name" value="REV3_N"/>
</dbReference>
<dbReference type="EC" id="2.7.7.7" evidence="13"/>
<evidence type="ECO:0000256" key="2">
    <source>
        <dbReference type="ARBA" id="ARBA00005755"/>
    </source>
</evidence>
<feature type="compositionally biased region" description="Basic and acidic residues" evidence="14">
    <location>
        <begin position="608"/>
        <end position="618"/>
    </location>
</feature>
<dbReference type="PRINTS" id="PR00106">
    <property type="entry name" value="DNAPOLB"/>
</dbReference>
<dbReference type="SUPFAM" id="SSF56672">
    <property type="entry name" value="DNA/RNA polymerases"/>
    <property type="match status" value="1"/>
</dbReference>
<dbReference type="InterPro" id="IPR006134">
    <property type="entry name" value="DNA-dir_DNA_pol_B_multi_dom"/>
</dbReference>
<feature type="compositionally biased region" description="Low complexity" evidence="14">
    <location>
        <begin position="583"/>
        <end position="596"/>
    </location>
</feature>
<protein>
    <recommendedName>
        <fullName evidence="13">DNA polymerase</fullName>
        <ecNumber evidence="13">2.7.7.7</ecNumber>
    </recommendedName>
</protein>
<dbReference type="InterPro" id="IPR006133">
    <property type="entry name" value="DNA-dir_DNA_pol_B_exonuc"/>
</dbReference>
<dbReference type="InterPro" id="IPR006172">
    <property type="entry name" value="DNA-dir_DNA_pol_B"/>
</dbReference>
<evidence type="ECO:0000259" key="15">
    <source>
        <dbReference type="Pfam" id="PF00136"/>
    </source>
</evidence>
<dbReference type="InterPro" id="IPR056435">
    <property type="entry name" value="DPOD/Z_N"/>
</dbReference>
<keyword evidence="11" id="KW-0234">DNA repair</keyword>
<dbReference type="Pfam" id="PF00136">
    <property type="entry name" value="DNA_pol_B"/>
    <property type="match status" value="1"/>
</dbReference>
<feature type="domain" description="DNA-directed DNA polymerase family B multifunctional" evidence="15">
    <location>
        <begin position="1037"/>
        <end position="1490"/>
    </location>
</feature>
<comment type="catalytic activity">
    <reaction evidence="12 13">
        <text>DNA(n) + a 2'-deoxyribonucleoside 5'-triphosphate = DNA(n+1) + diphosphate</text>
        <dbReference type="Rhea" id="RHEA:22508"/>
        <dbReference type="Rhea" id="RHEA-COMP:17339"/>
        <dbReference type="Rhea" id="RHEA-COMP:17340"/>
        <dbReference type="ChEBI" id="CHEBI:33019"/>
        <dbReference type="ChEBI" id="CHEBI:61560"/>
        <dbReference type="ChEBI" id="CHEBI:173112"/>
        <dbReference type="EC" id="2.7.7.7"/>
    </reaction>
</comment>
<keyword evidence="8 13" id="KW-0239">DNA-directed DNA polymerase</keyword>
<dbReference type="GO" id="GO:0006260">
    <property type="term" value="P:DNA replication"/>
    <property type="evidence" value="ECO:0007669"/>
    <property type="project" value="UniProtKB-KW"/>
</dbReference>
<keyword evidence="13" id="KW-0235">DNA replication</keyword>
<feature type="domain" description="DNA-directed DNA polymerase family B exonuclease" evidence="16">
    <location>
        <begin position="801"/>
        <end position="931"/>
    </location>
</feature>
<evidence type="ECO:0000256" key="14">
    <source>
        <dbReference type="SAM" id="MobiDB-lite"/>
    </source>
</evidence>
<dbReference type="InterPro" id="IPR036397">
    <property type="entry name" value="RNaseH_sf"/>
</dbReference>
<dbReference type="GO" id="GO:0000166">
    <property type="term" value="F:nucleotide binding"/>
    <property type="evidence" value="ECO:0007669"/>
    <property type="project" value="InterPro"/>
</dbReference>
<dbReference type="InterPro" id="IPR042087">
    <property type="entry name" value="DNA_pol_B_thumb"/>
</dbReference>
<proteinExistence type="evidence at transcript level"/>
<evidence type="ECO:0000256" key="13">
    <source>
        <dbReference type="RuleBase" id="RU000442"/>
    </source>
</evidence>
<dbReference type="GO" id="GO:0046872">
    <property type="term" value="F:metal ion binding"/>
    <property type="evidence" value="ECO:0007669"/>
    <property type="project" value="UniProtKB-KW"/>
</dbReference>
<evidence type="ECO:0000313" key="19">
    <source>
        <dbReference type="EMBL" id="ADY40359.1"/>
    </source>
</evidence>
<feature type="region of interest" description="Disordered" evidence="14">
    <location>
        <begin position="377"/>
        <end position="415"/>
    </location>
</feature>
<evidence type="ECO:0000256" key="7">
    <source>
        <dbReference type="ARBA" id="ARBA00022833"/>
    </source>
</evidence>
<dbReference type="Gene3D" id="3.90.1600.10">
    <property type="entry name" value="Palm domain of DNA polymerase"/>
    <property type="match status" value="1"/>
</dbReference>
<dbReference type="GO" id="GO:0000724">
    <property type="term" value="P:double-strand break repair via homologous recombination"/>
    <property type="evidence" value="ECO:0007669"/>
    <property type="project" value="TreeGrafter"/>
</dbReference>
<dbReference type="InterPro" id="IPR012337">
    <property type="entry name" value="RNaseH-like_sf"/>
</dbReference>
<evidence type="ECO:0000256" key="1">
    <source>
        <dbReference type="ARBA" id="ARBA00001966"/>
    </source>
</evidence>
<evidence type="ECO:0000259" key="18">
    <source>
        <dbReference type="Pfam" id="PF24065"/>
    </source>
</evidence>
<comment type="similarity">
    <text evidence="2 13">Belongs to the DNA polymerase type-B family.</text>
</comment>
<dbReference type="PROSITE" id="PS00116">
    <property type="entry name" value="DNA_POLYMERASE_B"/>
    <property type="match status" value="1"/>
</dbReference>
<evidence type="ECO:0000256" key="10">
    <source>
        <dbReference type="ARBA" id="ARBA00023014"/>
    </source>
</evidence>
<feature type="domain" description="DNA polymerase delta/zeta catalytic subunit N-terminal" evidence="17">
    <location>
        <begin position="53"/>
        <end position="130"/>
    </location>
</feature>
<feature type="domain" description="DNA polymerase zeta catalytic subunit N-terminal" evidence="18">
    <location>
        <begin position="4"/>
        <end position="52"/>
    </location>
</feature>
<evidence type="ECO:0000256" key="8">
    <source>
        <dbReference type="ARBA" id="ARBA00022932"/>
    </source>
</evidence>
<dbReference type="CDD" id="cd05778">
    <property type="entry name" value="DNA_polB_zeta_exo"/>
    <property type="match status" value="1"/>
</dbReference>
<keyword evidence="10" id="KW-0411">Iron-sulfur</keyword>
<dbReference type="Pfam" id="PF24055">
    <property type="entry name" value="POL3_N"/>
    <property type="match status" value="1"/>
</dbReference>
<evidence type="ECO:0000256" key="11">
    <source>
        <dbReference type="ARBA" id="ARBA00023204"/>
    </source>
</evidence>
<dbReference type="FunFam" id="1.10.287.690:FF:000002">
    <property type="entry name" value="DNA polymerase zeta"/>
    <property type="match status" value="1"/>
</dbReference>
<evidence type="ECO:0000259" key="17">
    <source>
        <dbReference type="Pfam" id="PF24055"/>
    </source>
</evidence>
<feature type="region of interest" description="Disordered" evidence="14">
    <location>
        <begin position="478"/>
        <end position="626"/>
    </location>
</feature>
<comment type="cofactor">
    <cofactor evidence="1">
        <name>[4Fe-4S] cluster</name>
        <dbReference type="ChEBI" id="CHEBI:49883"/>
    </cofactor>
</comment>
<evidence type="ECO:0000256" key="3">
    <source>
        <dbReference type="ARBA" id="ARBA00022679"/>
    </source>
</evidence>
<dbReference type="SUPFAM" id="SSF53098">
    <property type="entry name" value="Ribonuclease H-like"/>
    <property type="match status" value="1"/>
</dbReference>
<evidence type="ECO:0000259" key="16">
    <source>
        <dbReference type="Pfam" id="PF03104"/>
    </source>
</evidence>
<dbReference type="PANTHER" id="PTHR45812:SF1">
    <property type="entry name" value="DNA POLYMERASE ZETA CATALYTIC SUBUNIT"/>
    <property type="match status" value="1"/>
</dbReference>
<dbReference type="EMBL" id="JI164518">
    <property type="protein sequence ID" value="ADY40359.1"/>
    <property type="molecule type" value="mRNA"/>
</dbReference>
<dbReference type="InterPro" id="IPR043502">
    <property type="entry name" value="DNA/RNA_pol_sf"/>
</dbReference>
<evidence type="ECO:0000256" key="5">
    <source>
        <dbReference type="ARBA" id="ARBA00022723"/>
    </source>
</evidence>
<dbReference type="Pfam" id="PF24065">
    <property type="entry name" value="REV3_N"/>
    <property type="match status" value="1"/>
</dbReference>
<keyword evidence="4 13" id="KW-0548">Nucleotidyltransferase</keyword>
<keyword evidence="5" id="KW-0479">Metal-binding</keyword>
<accession>F1KR55</accession>
<feature type="region of interest" description="Disordered" evidence="14">
    <location>
        <begin position="429"/>
        <end position="464"/>
    </location>
</feature>
<keyword evidence="13" id="KW-0238">DNA-binding</keyword>
<dbReference type="GO" id="GO:0042276">
    <property type="term" value="P:error-prone translesion synthesis"/>
    <property type="evidence" value="ECO:0007669"/>
    <property type="project" value="TreeGrafter"/>
</dbReference>
<sequence>MTSLCIRNVLCEFYVERPNGFNRVLAHSSKLLPIIRIFGILSSGEKCCVHVHGVFPYIVLRLGTPLTYEVNEVLRSTLASLVAHHRPNIRTELIEAAIYDILPFSAKSLYGYYKEDDYFVKVLFTSPQYLRLVSNVLYQEAISSPLLQVYEAHVPYLMQFFIDYSIFGMDLIHFNDVKFRISPSKDITEHYYGGMTVGEILNDTSLVSPLLPSTSVSVECDVFATNISNVQLYSNNEISSNPGLNYIWKDEERRCHQRGKKLIAESSQEERPTPITANEQDWLQRIRSIVKKLKASQNDSTIRDTQPKMHSFNDAMAEVNRTIVTSSHSENVESDEGELILELEDRDAFCVEDEHAECGDLRKETEELEDLSQPLSSLYLPSQNAGPSWLPDQRKANDGNSRSTNEAADDASRSNCLDRSLDELSWLSSPVDDESRDTERLVQKTSSGWCSDFSSMNADHPTKEPVRISDSAIAETTTNNNVDKHEEAHVEQGTSQSNKSDELFDVECVASSVPMDKQRSSGTKDDPSYELECERTSHTPRSEPYHPDIAENRSVEPNSEHIESVSEGSGDLFDGSPIDRHCASASESSQQSNISEMKTPNCKSNAVGDEKETSESHRNSPMSLRHIKRKKLSTSLNDDATKVDNEEKCLNDDESFVWDVVEGYENDIGTLWNARRPTKRRIDFEEFHCHFDAKSQMAGTQDSADGGIWLNPTFQLPLRCRYDPTSRSNIEPAQDVIKETKLEFSQHSLNEQNGSMSNETMLESWYEKPSFNNYEGVKEKLEATAILPTEPGSNPDTDHTDLRHLCVMSVEIIALTRPSFPVPEPQFDAVVGIFYTVSLDVCMQENAFDEEWALLNSADMHIAPSGDRITCFEDECALFDAFANIVRRIDPDMVVGYDTRRYSWGYLVERSIALGRNLLSALSRYPIEVSEYYRPDVPKFDFNPSPRGRILLNVWRIIRHELALRCYSRSTVIQTVLNRRFPQFSNQTISEWISSDEKCLVDVAIRHFMLCARLNLQIMSQLDLFTRTAEMARVYGIQFAEVLSRGSQFRVESMLLRLARRHRLTAPSVSPAQRTAMCAPEVLPLNMEPESGYYRDPVIVLDFQSLYPSIVIAYNYCFSTCLGKVSRMDDATVTGFADSMELGGLVYSLPVEDVASMVDNGNVHVSPTGSAFCKKSVRRGIMPIMLDEILNTRIMVKKAAKDYKDSRRLARILDARQMALKLIANVTYGYSAANFSGRMPCVEVADAIVSKGREALERAIALVNEGNYGKARVIYGDTDSMFVLCPGSTRSEAFEIGERIANDVTMANPNPVKLKLEKVMHPLVLESKKRYVGMSYERREDVEGVFDAKGIETVRRDSCPLVSRILEKSLRLLFAGNIGAVVRYLDMQLSNLDCIPLSDFVFSREYRAHYADTAVVAAKRIAGKRRAKCARDEPESGERVPYVIVDGEPHSTLISCVREPWEYVKNTRLTLNYDYYVQRHVLPSLQRAFNYVPLRFEWSRPTSGGCYRCRALGARPWCQKCSRDPEALLLALCDNSSEQRQHSQFDRACRKCIGLRQCDIEYSSCVNMACKVAQKRIALRRSNASEAVALHSLSKRSS</sequence>
<name>F1KR55_ASCSU</name>
<evidence type="ECO:0000256" key="12">
    <source>
        <dbReference type="ARBA" id="ARBA00049244"/>
    </source>
</evidence>
<dbReference type="CDD" id="cd05534">
    <property type="entry name" value="POLBc_zeta"/>
    <property type="match status" value="1"/>
</dbReference>